<dbReference type="InterPro" id="IPR051690">
    <property type="entry name" value="PseI-like"/>
</dbReference>
<keyword evidence="4" id="KW-1185">Reference proteome</keyword>
<proteinExistence type="predicted"/>
<evidence type="ECO:0000313" key="4">
    <source>
        <dbReference type="Proteomes" id="UP001596481"/>
    </source>
</evidence>
<dbReference type="AlphaFoldDB" id="A0ABD5ZED3"/>
<dbReference type="InterPro" id="IPR020007">
    <property type="entry name" value="NeuB/NeuA"/>
</dbReference>
<dbReference type="PANTHER" id="PTHR42966">
    <property type="entry name" value="N-ACETYLNEURAMINATE SYNTHASE"/>
    <property type="match status" value="1"/>
</dbReference>
<dbReference type="Pfam" id="PF08666">
    <property type="entry name" value="SAF"/>
    <property type="match status" value="1"/>
</dbReference>
<dbReference type="GO" id="GO:0050462">
    <property type="term" value="F:N-acetylneuraminate synthase activity"/>
    <property type="evidence" value="ECO:0007669"/>
    <property type="project" value="UniProtKB-EC"/>
</dbReference>
<sequence>MKIGESSIDSDTTYFIAEAGVNHNGDMDLARELIDAAVSAGADAVKFQTFRAERLVTESATKATYQTEQTNASESQFDMLRRYELSKADHEELMAYADEQEITFLSTPFDRQSADLLDEYDLPAIKLGSGELDNIPLLQHVAQLGRPMIVSTGMSTLDEVKRADRAIREANPDVSVGYMHCVSSYPTDPADVNLRAMDVMRQVVSGPVGFSDHTTAPETPALAVAAGAQFVEKHFTLDKSMEGPDHAASLEPDELKRAVSLVRLATTARGDPEKRPTSDEDNKTTIRKSLHANTDLKEGDVLTEESVKIVRPADGLPPERLESVLGKRLAVSVTADDPLVESVFGDNDE</sequence>
<dbReference type="Proteomes" id="UP001596481">
    <property type="component" value="Unassembled WGS sequence"/>
</dbReference>
<dbReference type="SUPFAM" id="SSF51269">
    <property type="entry name" value="AFP III-like domain"/>
    <property type="match status" value="1"/>
</dbReference>
<dbReference type="InterPro" id="IPR013785">
    <property type="entry name" value="Aldolase_TIM"/>
</dbReference>
<accession>A0ABD5ZED3</accession>
<feature type="region of interest" description="Disordered" evidence="1">
    <location>
        <begin position="265"/>
        <end position="299"/>
    </location>
</feature>
<dbReference type="Gene3D" id="3.90.1210.10">
    <property type="entry name" value="Antifreeze-like/N-acetylneuraminic acid synthase C-terminal domain"/>
    <property type="match status" value="1"/>
</dbReference>
<evidence type="ECO:0000313" key="3">
    <source>
        <dbReference type="EMBL" id="MFC7203578.1"/>
    </source>
</evidence>
<feature type="domain" description="AFP-like" evidence="2">
    <location>
        <begin position="289"/>
        <end position="347"/>
    </location>
</feature>
<dbReference type="InterPro" id="IPR057736">
    <property type="entry name" value="SAF_PseI/NeuA/NeuB"/>
</dbReference>
<name>A0ABD5ZED3_9EURY</name>
<dbReference type="SMART" id="SM00858">
    <property type="entry name" value="SAF"/>
    <property type="match status" value="1"/>
</dbReference>
<keyword evidence="3" id="KW-0808">Transferase</keyword>
<dbReference type="Pfam" id="PF03102">
    <property type="entry name" value="NeuB"/>
    <property type="match status" value="1"/>
</dbReference>
<dbReference type="InterPro" id="IPR036732">
    <property type="entry name" value="AFP_Neu5c_C_sf"/>
</dbReference>
<dbReference type="CDD" id="cd11615">
    <property type="entry name" value="SAF_NeuB_like"/>
    <property type="match status" value="1"/>
</dbReference>
<dbReference type="Gene3D" id="3.20.20.70">
    <property type="entry name" value="Aldolase class I"/>
    <property type="match status" value="1"/>
</dbReference>
<dbReference type="SUPFAM" id="SSF51569">
    <property type="entry name" value="Aldolase"/>
    <property type="match status" value="1"/>
</dbReference>
<reference evidence="3 4" key="1">
    <citation type="journal article" date="2019" name="Int. J. Syst. Evol. Microbiol.">
        <title>The Global Catalogue of Microorganisms (GCM) 10K type strain sequencing project: providing services to taxonomists for standard genome sequencing and annotation.</title>
        <authorList>
            <consortium name="The Broad Institute Genomics Platform"/>
            <consortium name="The Broad Institute Genome Sequencing Center for Infectious Disease"/>
            <person name="Wu L."/>
            <person name="Ma J."/>
        </authorList>
    </citation>
    <scope>NUCLEOTIDE SEQUENCE [LARGE SCALE GENOMIC DNA]</scope>
    <source>
        <strain evidence="3 4">DSM 29988</strain>
    </source>
</reference>
<evidence type="ECO:0000256" key="1">
    <source>
        <dbReference type="SAM" id="MobiDB-lite"/>
    </source>
</evidence>
<comment type="caution">
    <text evidence="3">The sequence shown here is derived from an EMBL/GenBank/DDBJ whole genome shotgun (WGS) entry which is preliminary data.</text>
</comment>
<dbReference type="PROSITE" id="PS50844">
    <property type="entry name" value="AFP_LIKE"/>
    <property type="match status" value="1"/>
</dbReference>
<dbReference type="InterPro" id="IPR013974">
    <property type="entry name" value="SAF"/>
</dbReference>
<dbReference type="EMBL" id="JBHTAA010000005">
    <property type="protein sequence ID" value="MFC7203578.1"/>
    <property type="molecule type" value="Genomic_DNA"/>
</dbReference>
<organism evidence="3 4">
    <name type="scientific">Haloferax namakaokahaiae</name>
    <dbReference type="NCBI Taxonomy" id="1748331"/>
    <lineage>
        <taxon>Archaea</taxon>
        <taxon>Methanobacteriati</taxon>
        <taxon>Methanobacteriota</taxon>
        <taxon>Stenosarchaea group</taxon>
        <taxon>Halobacteria</taxon>
        <taxon>Halobacteriales</taxon>
        <taxon>Haloferacaceae</taxon>
        <taxon>Haloferax</taxon>
    </lineage>
</organism>
<dbReference type="EC" id="2.5.1.56" evidence="3"/>
<protein>
    <submittedName>
        <fullName evidence="3">N-acetylneuraminate synthase</fullName>
        <ecNumber evidence="3">2.5.1.56</ecNumber>
    </submittedName>
</protein>
<dbReference type="InterPro" id="IPR013132">
    <property type="entry name" value="PseI/NeuA/B-like_N"/>
</dbReference>
<dbReference type="PANTHER" id="PTHR42966:SF1">
    <property type="entry name" value="SIALIC ACID SYNTHASE"/>
    <property type="match status" value="1"/>
</dbReference>
<evidence type="ECO:0000259" key="2">
    <source>
        <dbReference type="PROSITE" id="PS50844"/>
    </source>
</evidence>
<dbReference type="InterPro" id="IPR006190">
    <property type="entry name" value="SAF_AFP_Neu5Ac"/>
</dbReference>
<dbReference type="NCBIfam" id="TIGR03569">
    <property type="entry name" value="NeuB_NnaB"/>
    <property type="match status" value="1"/>
</dbReference>
<gene>
    <name evidence="3" type="primary">neuB</name>
    <name evidence="3" type="ORF">ACFQJC_08635</name>
</gene>
<dbReference type="RefSeq" id="WP_390222917.1">
    <property type="nucleotide sequence ID" value="NZ_JBHTAA010000005.1"/>
</dbReference>
<feature type="compositionally biased region" description="Basic and acidic residues" evidence="1">
    <location>
        <begin position="270"/>
        <end position="284"/>
    </location>
</feature>